<keyword evidence="1" id="KW-1133">Transmembrane helix</keyword>
<feature type="transmembrane region" description="Helical" evidence="1">
    <location>
        <begin position="202"/>
        <end position="221"/>
    </location>
</feature>
<keyword evidence="1" id="KW-0812">Transmembrane</keyword>
<evidence type="ECO:0000256" key="2">
    <source>
        <dbReference type="SAM" id="SignalP"/>
    </source>
</evidence>
<keyword evidence="2" id="KW-0732">Signal</keyword>
<gene>
    <name evidence="3" type="ORF">B0H17DRAFT_296069</name>
</gene>
<feature type="transmembrane region" description="Helical" evidence="1">
    <location>
        <begin position="118"/>
        <end position="138"/>
    </location>
</feature>
<keyword evidence="4" id="KW-1185">Reference proteome</keyword>
<evidence type="ECO:0000313" key="3">
    <source>
        <dbReference type="EMBL" id="KAJ7664875.1"/>
    </source>
</evidence>
<dbReference type="Proteomes" id="UP001221757">
    <property type="component" value="Unassembled WGS sequence"/>
</dbReference>
<sequence length="279" mass="30848">MAALATAQLGVHIWATVLAFKILQLAVEGEMWPHSARVVEITNVYGNLYTAEDFLLVTNNVIADSLFTYRCYIVWGRDIRVVALPMIMVAATTVLAYLCVYDDDYVNAGTFIDFRIAFLMSISTNFVLMALTAGRIWWIRRDASILSDSICVRRYNTVIAIILESGAIYCISIIIYLVFVSVLDPGNFTPLIDIGRGAVPQIMNIAPVLIIVRVGFGYGVSDASAAVSTLRIRTGAASAVLRTPSHSVILDIRSRDENRHVSSSVGSWKEELDVYGERR</sequence>
<comment type="caution">
    <text evidence="3">The sequence shown here is derived from an EMBL/GenBank/DDBJ whole genome shotgun (WGS) entry which is preliminary data.</text>
</comment>
<feature type="transmembrane region" description="Helical" evidence="1">
    <location>
        <begin position="158"/>
        <end position="182"/>
    </location>
</feature>
<feature type="chain" id="PRO_5042005366" description="Pheromone receptor" evidence="2">
    <location>
        <begin position="20"/>
        <end position="279"/>
    </location>
</feature>
<dbReference type="EMBL" id="JARKIE010000219">
    <property type="protein sequence ID" value="KAJ7664875.1"/>
    <property type="molecule type" value="Genomic_DNA"/>
</dbReference>
<keyword evidence="1" id="KW-0472">Membrane</keyword>
<evidence type="ECO:0008006" key="5">
    <source>
        <dbReference type="Google" id="ProtNLM"/>
    </source>
</evidence>
<organism evidence="3 4">
    <name type="scientific">Mycena rosella</name>
    <name type="common">Pink bonnet</name>
    <name type="synonym">Agaricus rosellus</name>
    <dbReference type="NCBI Taxonomy" id="1033263"/>
    <lineage>
        <taxon>Eukaryota</taxon>
        <taxon>Fungi</taxon>
        <taxon>Dikarya</taxon>
        <taxon>Basidiomycota</taxon>
        <taxon>Agaricomycotina</taxon>
        <taxon>Agaricomycetes</taxon>
        <taxon>Agaricomycetidae</taxon>
        <taxon>Agaricales</taxon>
        <taxon>Marasmiineae</taxon>
        <taxon>Mycenaceae</taxon>
        <taxon>Mycena</taxon>
    </lineage>
</organism>
<evidence type="ECO:0000256" key="1">
    <source>
        <dbReference type="SAM" id="Phobius"/>
    </source>
</evidence>
<name>A0AAD7CUT3_MYCRO</name>
<feature type="signal peptide" evidence="2">
    <location>
        <begin position="1"/>
        <end position="19"/>
    </location>
</feature>
<feature type="transmembrane region" description="Helical" evidence="1">
    <location>
        <begin position="79"/>
        <end position="98"/>
    </location>
</feature>
<protein>
    <recommendedName>
        <fullName evidence="5">Pheromone receptor</fullName>
    </recommendedName>
</protein>
<accession>A0AAD7CUT3</accession>
<proteinExistence type="predicted"/>
<evidence type="ECO:0000313" key="4">
    <source>
        <dbReference type="Proteomes" id="UP001221757"/>
    </source>
</evidence>
<reference evidence="3" key="1">
    <citation type="submission" date="2023-03" db="EMBL/GenBank/DDBJ databases">
        <title>Massive genome expansion in bonnet fungi (Mycena s.s.) driven by repeated elements and novel gene families across ecological guilds.</title>
        <authorList>
            <consortium name="Lawrence Berkeley National Laboratory"/>
            <person name="Harder C.B."/>
            <person name="Miyauchi S."/>
            <person name="Viragh M."/>
            <person name="Kuo A."/>
            <person name="Thoen E."/>
            <person name="Andreopoulos B."/>
            <person name="Lu D."/>
            <person name="Skrede I."/>
            <person name="Drula E."/>
            <person name="Henrissat B."/>
            <person name="Morin E."/>
            <person name="Kohler A."/>
            <person name="Barry K."/>
            <person name="LaButti K."/>
            <person name="Morin E."/>
            <person name="Salamov A."/>
            <person name="Lipzen A."/>
            <person name="Mereny Z."/>
            <person name="Hegedus B."/>
            <person name="Baldrian P."/>
            <person name="Stursova M."/>
            <person name="Weitz H."/>
            <person name="Taylor A."/>
            <person name="Grigoriev I.V."/>
            <person name="Nagy L.G."/>
            <person name="Martin F."/>
            <person name="Kauserud H."/>
        </authorList>
    </citation>
    <scope>NUCLEOTIDE SEQUENCE</scope>
    <source>
        <strain evidence="3">CBHHK067</strain>
    </source>
</reference>
<dbReference type="AlphaFoldDB" id="A0AAD7CUT3"/>